<keyword evidence="3" id="KW-1185">Reference proteome</keyword>
<sequence>MRLTRYTDYGLRVLLYLGMKREGLSTIPEIAARYGISENHLTKIVHELGQLGHVRTVRGRNGGLALGRPAAEINLGALVRQLENDLSLVECFEVGNNCPITGDCRLQKVLGKALAAFLGVLDEVTLADLLAQPAGMMRMLGLGEAPTTPVA</sequence>
<keyword evidence="1" id="KW-0238">DNA-binding</keyword>
<dbReference type="PANTHER" id="PTHR33221">
    <property type="entry name" value="WINGED HELIX-TURN-HELIX TRANSCRIPTIONAL REGULATOR, RRF2 FAMILY"/>
    <property type="match status" value="1"/>
</dbReference>
<name>A0A255YX85_9PROT</name>
<dbReference type="EMBL" id="NOXU01000030">
    <property type="protein sequence ID" value="OYQ33822.1"/>
    <property type="molecule type" value="Genomic_DNA"/>
</dbReference>
<dbReference type="AlphaFoldDB" id="A0A255YX85"/>
<dbReference type="RefSeq" id="WP_094457008.1">
    <property type="nucleotide sequence ID" value="NZ_NOXU01000030.1"/>
</dbReference>
<evidence type="ECO:0000313" key="3">
    <source>
        <dbReference type="Proteomes" id="UP000216998"/>
    </source>
</evidence>
<dbReference type="InterPro" id="IPR036390">
    <property type="entry name" value="WH_DNA-bd_sf"/>
</dbReference>
<dbReference type="Proteomes" id="UP000216998">
    <property type="component" value="Unassembled WGS sequence"/>
</dbReference>
<evidence type="ECO:0000256" key="1">
    <source>
        <dbReference type="ARBA" id="ARBA00023125"/>
    </source>
</evidence>
<gene>
    <name evidence="2" type="ORF">CHU95_14365</name>
</gene>
<organism evidence="2 3">
    <name type="scientific">Niveispirillum lacus</name>
    <dbReference type="NCBI Taxonomy" id="1981099"/>
    <lineage>
        <taxon>Bacteria</taxon>
        <taxon>Pseudomonadati</taxon>
        <taxon>Pseudomonadota</taxon>
        <taxon>Alphaproteobacteria</taxon>
        <taxon>Rhodospirillales</taxon>
        <taxon>Azospirillaceae</taxon>
        <taxon>Niveispirillum</taxon>
    </lineage>
</organism>
<dbReference type="SUPFAM" id="SSF46785">
    <property type="entry name" value="Winged helix' DNA-binding domain"/>
    <property type="match status" value="1"/>
</dbReference>
<dbReference type="GO" id="GO:0003700">
    <property type="term" value="F:DNA-binding transcription factor activity"/>
    <property type="evidence" value="ECO:0007669"/>
    <property type="project" value="TreeGrafter"/>
</dbReference>
<dbReference type="PANTHER" id="PTHR33221:SF4">
    <property type="entry name" value="HTH-TYPE TRANSCRIPTIONAL REPRESSOR NSRR"/>
    <property type="match status" value="1"/>
</dbReference>
<dbReference type="NCBIfam" id="TIGR00738">
    <property type="entry name" value="rrf2_super"/>
    <property type="match status" value="1"/>
</dbReference>
<dbReference type="InterPro" id="IPR036388">
    <property type="entry name" value="WH-like_DNA-bd_sf"/>
</dbReference>
<accession>A0A255YX85</accession>
<dbReference type="Pfam" id="PF02082">
    <property type="entry name" value="Rrf2"/>
    <property type="match status" value="1"/>
</dbReference>
<dbReference type="PROSITE" id="PS51197">
    <property type="entry name" value="HTH_RRF2_2"/>
    <property type="match status" value="1"/>
</dbReference>
<dbReference type="GO" id="GO:0003677">
    <property type="term" value="F:DNA binding"/>
    <property type="evidence" value="ECO:0007669"/>
    <property type="project" value="UniProtKB-KW"/>
</dbReference>
<dbReference type="InterPro" id="IPR000944">
    <property type="entry name" value="Tscrpt_reg_Rrf2"/>
</dbReference>
<dbReference type="GO" id="GO:0005829">
    <property type="term" value="C:cytosol"/>
    <property type="evidence" value="ECO:0007669"/>
    <property type="project" value="TreeGrafter"/>
</dbReference>
<proteinExistence type="predicted"/>
<comment type="caution">
    <text evidence="2">The sequence shown here is derived from an EMBL/GenBank/DDBJ whole genome shotgun (WGS) entry which is preliminary data.</text>
</comment>
<evidence type="ECO:0000313" key="2">
    <source>
        <dbReference type="EMBL" id="OYQ33822.1"/>
    </source>
</evidence>
<dbReference type="OrthoDB" id="9795923at2"/>
<dbReference type="Gene3D" id="1.10.10.10">
    <property type="entry name" value="Winged helix-like DNA-binding domain superfamily/Winged helix DNA-binding domain"/>
    <property type="match status" value="1"/>
</dbReference>
<reference evidence="2 3" key="1">
    <citation type="submission" date="2017-07" db="EMBL/GenBank/DDBJ databases">
        <title>Niveispirillum cyanobacteriorum sp. nov., isolated from cyanobacterial aggregates in a eutrophic lake.</title>
        <authorList>
            <person name="Cai H."/>
        </authorList>
    </citation>
    <scope>NUCLEOTIDE SEQUENCE [LARGE SCALE GENOMIC DNA]</scope>
    <source>
        <strain evidence="3">TH1-14</strain>
    </source>
</reference>
<protein>
    <submittedName>
        <fullName evidence="2">Rrf2 family transcriptional regulator</fullName>
    </submittedName>
</protein>